<name>A0A0K2VHV9_LEPSM</name>
<reference evidence="1" key="1">
    <citation type="submission" date="2014-05" db="EMBL/GenBank/DDBJ databases">
        <authorList>
            <person name="Chronopoulou M."/>
        </authorList>
    </citation>
    <scope>NUCLEOTIDE SEQUENCE</scope>
    <source>
        <tissue evidence="1">Whole organism</tissue>
    </source>
</reference>
<evidence type="ECO:0000313" key="1">
    <source>
        <dbReference type="EMBL" id="CDW50014.1"/>
    </source>
</evidence>
<proteinExistence type="predicted"/>
<dbReference type="EMBL" id="HACA01032653">
    <property type="protein sequence ID" value="CDW50014.1"/>
    <property type="molecule type" value="Transcribed_RNA"/>
</dbReference>
<sequence>MDDFSESTFWCDVLLVSLSKVPYTEKSSVFKSVEEGAISLRTGIEPSYLCIIFGTWRTCERVCRPEPTHNYSTGSWFTAIAR</sequence>
<accession>A0A0K2VHV9</accession>
<protein>
    <submittedName>
        <fullName evidence="1">Uncharacterized protein</fullName>
    </submittedName>
</protein>
<dbReference type="AlphaFoldDB" id="A0A0K2VHV9"/>
<organism evidence="1">
    <name type="scientific">Lepeophtheirus salmonis</name>
    <name type="common">Salmon louse</name>
    <name type="synonym">Caligus salmonis</name>
    <dbReference type="NCBI Taxonomy" id="72036"/>
    <lineage>
        <taxon>Eukaryota</taxon>
        <taxon>Metazoa</taxon>
        <taxon>Ecdysozoa</taxon>
        <taxon>Arthropoda</taxon>
        <taxon>Crustacea</taxon>
        <taxon>Multicrustacea</taxon>
        <taxon>Hexanauplia</taxon>
        <taxon>Copepoda</taxon>
        <taxon>Siphonostomatoida</taxon>
        <taxon>Caligidae</taxon>
        <taxon>Lepeophtheirus</taxon>
    </lineage>
</organism>